<gene>
    <name evidence="1" type="ordered locus">VIT_10s0003g05400</name>
</gene>
<proteinExistence type="predicted"/>
<organism evidence="1 2">
    <name type="scientific">Vitis vinifera</name>
    <name type="common">Grape</name>
    <dbReference type="NCBI Taxonomy" id="29760"/>
    <lineage>
        <taxon>Eukaryota</taxon>
        <taxon>Viridiplantae</taxon>
        <taxon>Streptophyta</taxon>
        <taxon>Embryophyta</taxon>
        <taxon>Tracheophyta</taxon>
        <taxon>Spermatophyta</taxon>
        <taxon>Magnoliopsida</taxon>
        <taxon>eudicotyledons</taxon>
        <taxon>Gunneridae</taxon>
        <taxon>Pentapetalae</taxon>
        <taxon>rosids</taxon>
        <taxon>Vitales</taxon>
        <taxon>Vitaceae</taxon>
        <taxon>Viteae</taxon>
        <taxon>Vitis</taxon>
    </lineage>
</organism>
<reference evidence="2" key="1">
    <citation type="journal article" date="2007" name="Nature">
        <title>The grapevine genome sequence suggests ancestral hexaploidization in major angiosperm phyla.</title>
        <authorList>
            <consortium name="The French-Italian Public Consortium for Grapevine Genome Characterization."/>
            <person name="Jaillon O."/>
            <person name="Aury J.-M."/>
            <person name="Noel B."/>
            <person name="Policriti A."/>
            <person name="Clepet C."/>
            <person name="Casagrande A."/>
            <person name="Choisne N."/>
            <person name="Aubourg S."/>
            <person name="Vitulo N."/>
            <person name="Jubin C."/>
            <person name="Vezzi A."/>
            <person name="Legeai F."/>
            <person name="Hugueney P."/>
            <person name="Dasilva C."/>
            <person name="Horner D."/>
            <person name="Mica E."/>
            <person name="Jublot D."/>
            <person name="Poulain J."/>
            <person name="Bruyere C."/>
            <person name="Billault A."/>
            <person name="Segurens B."/>
            <person name="Gouyvenoux M."/>
            <person name="Ugarte E."/>
            <person name="Cattonaro F."/>
            <person name="Anthouard V."/>
            <person name="Vico V."/>
            <person name="Del Fabbro C."/>
            <person name="Alaux M."/>
            <person name="Di Gaspero G."/>
            <person name="Dumas V."/>
            <person name="Felice N."/>
            <person name="Paillard S."/>
            <person name="Juman I."/>
            <person name="Moroldo M."/>
            <person name="Scalabrin S."/>
            <person name="Canaguier A."/>
            <person name="Le Clainche I."/>
            <person name="Malacrida G."/>
            <person name="Durand E."/>
            <person name="Pesole G."/>
            <person name="Laucou V."/>
            <person name="Chatelet P."/>
            <person name="Merdinoglu D."/>
            <person name="Delledonne M."/>
            <person name="Pezzotti M."/>
            <person name="Lecharny A."/>
            <person name="Scarpelli C."/>
            <person name="Artiguenave F."/>
            <person name="Pe M.E."/>
            <person name="Valle G."/>
            <person name="Morgante M."/>
            <person name="Caboche M."/>
            <person name="Adam-Blondon A.-F."/>
            <person name="Weissenbach J."/>
            <person name="Quetier F."/>
            <person name="Wincker P."/>
        </authorList>
    </citation>
    <scope>NUCLEOTIDE SEQUENCE [LARGE SCALE GENOMIC DNA]</scope>
    <source>
        <strain evidence="2">cv. Pinot noir / PN40024</strain>
    </source>
</reference>
<evidence type="ECO:0000313" key="2">
    <source>
        <dbReference type="Proteomes" id="UP000009183"/>
    </source>
</evidence>
<dbReference type="AlphaFoldDB" id="D7TKN8"/>
<name>D7TKN8_VITVI</name>
<evidence type="ECO:0000313" key="1">
    <source>
        <dbReference type="EMBL" id="CBI31060.3"/>
    </source>
</evidence>
<dbReference type="InParanoid" id="D7TKN8"/>
<dbReference type="EMBL" id="FN595992">
    <property type="protein sequence ID" value="CBI31060.3"/>
    <property type="molecule type" value="Genomic_DNA"/>
</dbReference>
<dbReference type="PaxDb" id="29760-VIT_10s0003g05400.t01"/>
<sequence>MALYNLRPQPRTEIESSLTIAISIVVGFQNCEGLRRL</sequence>
<accession>D7TKN8</accession>
<dbReference type="HOGENOM" id="CLU_3352082_0_0_1"/>
<protein>
    <submittedName>
        <fullName evidence="1">Uncharacterized protein</fullName>
    </submittedName>
</protein>
<dbReference type="Proteomes" id="UP000009183">
    <property type="component" value="Chromosome 10"/>
</dbReference>
<keyword evidence="2" id="KW-1185">Reference proteome</keyword>